<dbReference type="PROSITE" id="PS51507">
    <property type="entry name" value="IRF_2"/>
    <property type="match status" value="1"/>
</dbReference>
<proteinExistence type="predicted"/>
<dbReference type="EMBL" id="KB303857">
    <property type="protein sequence ID" value="ELU02680.1"/>
    <property type="molecule type" value="Genomic_DNA"/>
</dbReference>
<dbReference type="STRING" id="283909.R7U8H2"/>
<dbReference type="EnsemblMetazoa" id="CapteT114477">
    <property type="protein sequence ID" value="CapteP114477"/>
    <property type="gene ID" value="CapteG114477"/>
</dbReference>
<evidence type="ECO:0000256" key="4">
    <source>
        <dbReference type="ARBA" id="ARBA00023159"/>
    </source>
</evidence>
<reference evidence="8 10" key="2">
    <citation type="journal article" date="2013" name="Nature">
        <title>Insights into bilaterian evolution from three spiralian genomes.</title>
        <authorList>
            <person name="Simakov O."/>
            <person name="Marletaz F."/>
            <person name="Cho S.J."/>
            <person name="Edsinger-Gonzales E."/>
            <person name="Havlak P."/>
            <person name="Hellsten U."/>
            <person name="Kuo D.H."/>
            <person name="Larsson T."/>
            <person name="Lv J."/>
            <person name="Arendt D."/>
            <person name="Savage R."/>
            <person name="Osoegawa K."/>
            <person name="de Jong P."/>
            <person name="Grimwood J."/>
            <person name="Chapman J.A."/>
            <person name="Shapiro H."/>
            <person name="Aerts A."/>
            <person name="Otillar R.P."/>
            <person name="Terry A.Y."/>
            <person name="Boore J.L."/>
            <person name="Grigoriev I.V."/>
            <person name="Lindberg D.R."/>
            <person name="Seaver E.C."/>
            <person name="Weisblat D.A."/>
            <person name="Putnam N.H."/>
            <person name="Rokhsar D.S."/>
        </authorList>
    </citation>
    <scope>NUCLEOTIDE SEQUENCE</scope>
    <source>
        <strain evidence="8 10">I ESC-2004</strain>
    </source>
</reference>
<gene>
    <name evidence="8" type="ORF">CAPTEDRAFT_114477</name>
</gene>
<dbReference type="AlphaFoldDB" id="R7U8H2"/>
<dbReference type="GO" id="GO:0005634">
    <property type="term" value="C:nucleus"/>
    <property type="evidence" value="ECO:0007669"/>
    <property type="project" value="UniProtKB-SubCell"/>
</dbReference>
<evidence type="ECO:0000313" key="8">
    <source>
        <dbReference type="EMBL" id="ELU02680.1"/>
    </source>
</evidence>
<dbReference type="FunFam" id="1.10.10.10:FF:000041">
    <property type="entry name" value="Interferon regulatory factor 4"/>
    <property type="match status" value="1"/>
</dbReference>
<dbReference type="InterPro" id="IPR036388">
    <property type="entry name" value="WH-like_DNA-bd_sf"/>
</dbReference>
<dbReference type="HOGENOM" id="CLU_056386_3_1_1"/>
<feature type="domain" description="IRF tryptophan pentad repeat" evidence="7">
    <location>
        <begin position="5"/>
        <end position="112"/>
    </location>
</feature>
<sequence>MSESKQRLRPWLENILNEESVPGVRWINEEKNKFKIPWKHHGKQDWQESDAEIFMQWARHTGKYREDIDSKEFATWKTRLRCALNKAPDIEELKDVSKLDCTNPYRVYLLKDKRGDDLNKLNFVYQCIRL</sequence>
<organism evidence="8">
    <name type="scientific">Capitella teleta</name>
    <name type="common">Polychaete worm</name>
    <dbReference type="NCBI Taxonomy" id="283909"/>
    <lineage>
        <taxon>Eukaryota</taxon>
        <taxon>Metazoa</taxon>
        <taxon>Spiralia</taxon>
        <taxon>Lophotrochozoa</taxon>
        <taxon>Annelida</taxon>
        <taxon>Polychaeta</taxon>
        <taxon>Sedentaria</taxon>
        <taxon>Scolecida</taxon>
        <taxon>Capitellidae</taxon>
        <taxon>Capitella</taxon>
    </lineage>
</organism>
<evidence type="ECO:0000256" key="6">
    <source>
        <dbReference type="ARBA" id="ARBA00023242"/>
    </source>
</evidence>
<keyword evidence="3" id="KW-0238">DNA-binding</keyword>
<dbReference type="CDD" id="cd00103">
    <property type="entry name" value="IRF"/>
    <property type="match status" value="1"/>
</dbReference>
<dbReference type="Pfam" id="PF00605">
    <property type="entry name" value="IRF"/>
    <property type="match status" value="1"/>
</dbReference>
<evidence type="ECO:0000256" key="1">
    <source>
        <dbReference type="ARBA" id="ARBA00004123"/>
    </source>
</evidence>
<keyword evidence="2" id="KW-0805">Transcription regulation</keyword>
<keyword evidence="6" id="KW-0539">Nucleus</keyword>
<dbReference type="SUPFAM" id="SSF46785">
    <property type="entry name" value="Winged helix' DNA-binding domain"/>
    <property type="match status" value="1"/>
</dbReference>
<dbReference type="GO" id="GO:0000978">
    <property type="term" value="F:RNA polymerase II cis-regulatory region sequence-specific DNA binding"/>
    <property type="evidence" value="ECO:0007669"/>
    <property type="project" value="TreeGrafter"/>
</dbReference>
<keyword evidence="10" id="KW-1185">Reference proteome</keyword>
<keyword evidence="4" id="KW-0010">Activator</keyword>
<keyword evidence="5" id="KW-0804">Transcription</keyword>
<dbReference type="Proteomes" id="UP000014760">
    <property type="component" value="Unassembled WGS sequence"/>
</dbReference>
<dbReference type="GO" id="GO:0002376">
    <property type="term" value="P:immune system process"/>
    <property type="evidence" value="ECO:0007669"/>
    <property type="project" value="TreeGrafter"/>
</dbReference>
<dbReference type="PRINTS" id="PR00267">
    <property type="entry name" value="INTFRNREGFCT"/>
</dbReference>
<reference evidence="10" key="1">
    <citation type="submission" date="2012-12" db="EMBL/GenBank/DDBJ databases">
        <authorList>
            <person name="Hellsten U."/>
            <person name="Grimwood J."/>
            <person name="Chapman J.A."/>
            <person name="Shapiro H."/>
            <person name="Aerts A."/>
            <person name="Otillar R.P."/>
            <person name="Terry A.Y."/>
            <person name="Boore J.L."/>
            <person name="Simakov O."/>
            <person name="Marletaz F."/>
            <person name="Cho S.-J."/>
            <person name="Edsinger-Gonzales E."/>
            <person name="Havlak P."/>
            <person name="Kuo D.-H."/>
            <person name="Larsson T."/>
            <person name="Lv J."/>
            <person name="Arendt D."/>
            <person name="Savage R."/>
            <person name="Osoegawa K."/>
            <person name="de Jong P."/>
            <person name="Lindberg D.R."/>
            <person name="Seaver E.C."/>
            <person name="Weisblat D.A."/>
            <person name="Putnam N.H."/>
            <person name="Grigoriev I.V."/>
            <person name="Rokhsar D.S."/>
        </authorList>
    </citation>
    <scope>NUCLEOTIDE SEQUENCE</scope>
    <source>
        <strain evidence="10">I ESC-2004</strain>
    </source>
</reference>
<dbReference type="Gene3D" id="1.10.10.10">
    <property type="entry name" value="Winged helix-like DNA-binding domain superfamily/Winged helix DNA-binding domain"/>
    <property type="match status" value="1"/>
</dbReference>
<evidence type="ECO:0000313" key="9">
    <source>
        <dbReference type="EnsemblMetazoa" id="CapteP114477"/>
    </source>
</evidence>
<accession>R7U8H2</accession>
<dbReference type="OMA" id="CKCPLWA"/>
<comment type="subcellular location">
    <subcellularLocation>
        <location evidence="1">Nucleus</location>
    </subcellularLocation>
</comment>
<evidence type="ECO:0000256" key="2">
    <source>
        <dbReference type="ARBA" id="ARBA00023015"/>
    </source>
</evidence>
<evidence type="ECO:0000313" key="10">
    <source>
        <dbReference type="Proteomes" id="UP000014760"/>
    </source>
</evidence>
<reference evidence="9" key="3">
    <citation type="submission" date="2015-06" db="UniProtKB">
        <authorList>
            <consortium name="EnsemblMetazoa"/>
        </authorList>
    </citation>
    <scope>IDENTIFICATION</scope>
</reference>
<name>R7U8H2_CAPTE</name>
<dbReference type="GO" id="GO:0000981">
    <property type="term" value="F:DNA-binding transcription factor activity, RNA polymerase II-specific"/>
    <property type="evidence" value="ECO:0007669"/>
    <property type="project" value="TreeGrafter"/>
</dbReference>
<dbReference type="PANTHER" id="PTHR11949:SF53">
    <property type="entry name" value="IRF TRYPTOPHAN PENTAD REPEAT DOMAIN-CONTAINING PROTEIN"/>
    <property type="match status" value="1"/>
</dbReference>
<dbReference type="OrthoDB" id="6538197at2759"/>
<dbReference type="PANTHER" id="PTHR11949">
    <property type="entry name" value="INTERFERON REGULATORY FACTOR"/>
    <property type="match status" value="1"/>
</dbReference>
<dbReference type="InterPro" id="IPR036390">
    <property type="entry name" value="WH_DNA-bd_sf"/>
</dbReference>
<dbReference type="EMBL" id="AMQN01001598">
    <property type="status" value="NOT_ANNOTATED_CDS"/>
    <property type="molecule type" value="Genomic_DNA"/>
</dbReference>
<dbReference type="GO" id="GO:0045944">
    <property type="term" value="P:positive regulation of transcription by RNA polymerase II"/>
    <property type="evidence" value="ECO:0007669"/>
    <property type="project" value="UniProtKB-ARBA"/>
</dbReference>
<protein>
    <recommendedName>
        <fullName evidence="7">IRF tryptophan pentad repeat domain-containing protein</fullName>
    </recommendedName>
</protein>
<dbReference type="SMART" id="SM00348">
    <property type="entry name" value="IRF"/>
    <property type="match status" value="1"/>
</dbReference>
<evidence type="ECO:0000256" key="5">
    <source>
        <dbReference type="ARBA" id="ARBA00023163"/>
    </source>
</evidence>
<evidence type="ECO:0000256" key="3">
    <source>
        <dbReference type="ARBA" id="ARBA00023125"/>
    </source>
</evidence>
<dbReference type="InterPro" id="IPR001346">
    <property type="entry name" value="Interferon_reg_fact_DNA-bd_dom"/>
</dbReference>
<evidence type="ECO:0000259" key="7">
    <source>
        <dbReference type="PROSITE" id="PS51507"/>
    </source>
</evidence>